<accession>A0A2S8AAJ7</accession>
<keyword evidence="3" id="KW-1185">Reference proteome</keyword>
<evidence type="ECO:0008006" key="4">
    <source>
        <dbReference type="Google" id="ProtNLM"/>
    </source>
</evidence>
<dbReference type="RefSeq" id="WP_105194041.1">
    <property type="nucleotide sequence ID" value="NZ_PSZM01000040.1"/>
</dbReference>
<evidence type="ECO:0000313" key="2">
    <source>
        <dbReference type="EMBL" id="PQL91618.1"/>
    </source>
</evidence>
<dbReference type="EMBL" id="PSZM01000040">
    <property type="protein sequence ID" value="PQL91618.1"/>
    <property type="molecule type" value="Genomic_DNA"/>
</dbReference>
<comment type="caution">
    <text evidence="2">The sequence shown here is derived from an EMBL/GenBank/DDBJ whole genome shotgun (WGS) entry which is preliminary data.</text>
</comment>
<evidence type="ECO:0000256" key="1">
    <source>
        <dbReference type="SAM" id="Phobius"/>
    </source>
</evidence>
<feature type="transmembrane region" description="Helical" evidence="1">
    <location>
        <begin position="30"/>
        <end position="57"/>
    </location>
</feature>
<keyword evidence="1" id="KW-1133">Transmembrane helix</keyword>
<proteinExistence type="predicted"/>
<dbReference type="Pfam" id="PF07332">
    <property type="entry name" value="Phage_holin_3_6"/>
    <property type="match status" value="1"/>
</dbReference>
<sequence>MVGIIKNYIAKRIELLKLELMEQTSNLVSILIYVFIILTLVMMFFFLFSFAIGLLIGELLGNTGLGILIFSLFYLIAFFVLLLNYNRLRKYTMRKILEFQLNYKENANDDKD</sequence>
<organism evidence="2 3">
    <name type="scientific">Apibacter adventoris</name>
    <dbReference type="NCBI Taxonomy" id="1679466"/>
    <lineage>
        <taxon>Bacteria</taxon>
        <taxon>Pseudomonadati</taxon>
        <taxon>Bacteroidota</taxon>
        <taxon>Flavobacteriia</taxon>
        <taxon>Flavobacteriales</taxon>
        <taxon>Weeksellaceae</taxon>
        <taxon>Apibacter</taxon>
    </lineage>
</organism>
<gene>
    <name evidence="2" type="ORF">C4S77_07355</name>
</gene>
<dbReference type="AlphaFoldDB" id="A0A2S8AAJ7"/>
<dbReference type="InterPro" id="IPR009937">
    <property type="entry name" value="Phage_holin_3_6"/>
</dbReference>
<keyword evidence="1" id="KW-0812">Transmembrane</keyword>
<dbReference type="Proteomes" id="UP000238042">
    <property type="component" value="Unassembled WGS sequence"/>
</dbReference>
<protein>
    <recommendedName>
        <fullName evidence="4">Phage holin family protein</fullName>
    </recommendedName>
</protein>
<keyword evidence="1" id="KW-0472">Membrane</keyword>
<feature type="transmembrane region" description="Helical" evidence="1">
    <location>
        <begin position="63"/>
        <end position="85"/>
    </location>
</feature>
<reference evidence="2 3" key="1">
    <citation type="submission" date="2018-02" db="EMBL/GenBank/DDBJ databases">
        <title>Genome sequences of Apibacter spp., gut symbionts of Asian honey bees.</title>
        <authorList>
            <person name="Kwong W.K."/>
            <person name="Steele M.I."/>
            <person name="Moran N.A."/>
        </authorList>
    </citation>
    <scope>NUCLEOTIDE SEQUENCE [LARGE SCALE GENOMIC DNA]</scope>
    <source>
        <strain evidence="3">wkB301</strain>
    </source>
</reference>
<dbReference type="OrthoDB" id="9929966at2"/>
<evidence type="ECO:0000313" key="3">
    <source>
        <dbReference type="Proteomes" id="UP000238042"/>
    </source>
</evidence>
<name>A0A2S8AAJ7_9FLAO</name>